<comment type="caution">
    <text evidence="2">The sequence shown here is derived from an EMBL/GenBank/DDBJ whole genome shotgun (WGS) entry which is preliminary data.</text>
</comment>
<evidence type="ECO:0000313" key="3">
    <source>
        <dbReference type="EMBL" id="MDT2516596.1"/>
    </source>
</evidence>
<dbReference type="EMBL" id="RYZS01000002">
    <property type="protein sequence ID" value="RVU93045.1"/>
    <property type="molecule type" value="Genomic_DNA"/>
</dbReference>
<evidence type="ECO:0000313" key="4">
    <source>
        <dbReference type="EMBL" id="RVU93045.1"/>
    </source>
</evidence>
<dbReference type="SUPFAM" id="SSF55729">
    <property type="entry name" value="Acyl-CoA N-acyltransferases (Nat)"/>
    <property type="match status" value="1"/>
</dbReference>
<reference evidence="2 7" key="2">
    <citation type="submission" date="2023-03" db="EMBL/GenBank/DDBJ databases">
        <authorList>
            <person name="Shen W."/>
            <person name="Cai J."/>
        </authorList>
    </citation>
    <scope>NUCLEOTIDE SEQUENCE</scope>
    <source>
        <strain evidence="2">P33-2</strain>
        <strain evidence="3 7">Y2</strain>
    </source>
</reference>
<dbReference type="AlphaFoldDB" id="A0A2N8PS44"/>
<dbReference type="RefSeq" id="WP_082158529.1">
    <property type="nucleotide sequence ID" value="NZ_CABGUH010000009.1"/>
</dbReference>
<dbReference type="InterPro" id="IPR016181">
    <property type="entry name" value="Acyl_CoA_acyltransferase"/>
</dbReference>
<sequence length="175" mass="20825">MEKTKNIKTKRLVIRKFMPSDWPDLWDYLSDERVVKYEPYGPINQQQSKEIAKSHSESDEFWAVCLEDKVIGNIYLEEVVEDSWELGFVFHYDYQHQGYAYEAAYTMIDQVFAQGAHRIFAECHPENQASWRLLEKLSFTKEGHLRKNIYFSKQQDGTPLWQDTLIYGLLKEDRS</sequence>
<evidence type="ECO:0000313" key="6">
    <source>
        <dbReference type="Proteomes" id="UP001260773"/>
    </source>
</evidence>
<accession>A0A2N8PS44</accession>
<dbReference type="Pfam" id="PF13302">
    <property type="entry name" value="Acetyltransf_3"/>
    <property type="match status" value="1"/>
</dbReference>
<evidence type="ECO:0000259" key="1">
    <source>
        <dbReference type="PROSITE" id="PS51186"/>
    </source>
</evidence>
<organism evidence="2 6">
    <name type="scientific">Enterococcus avium</name>
    <name type="common">Streptococcus avium</name>
    <dbReference type="NCBI Taxonomy" id="33945"/>
    <lineage>
        <taxon>Bacteria</taxon>
        <taxon>Bacillati</taxon>
        <taxon>Bacillota</taxon>
        <taxon>Bacilli</taxon>
        <taxon>Lactobacillales</taxon>
        <taxon>Enterococcaceae</taxon>
        <taxon>Enterococcus</taxon>
    </lineage>
</organism>
<protein>
    <submittedName>
        <fullName evidence="2 4">N-acetyltransferase</fullName>
    </submittedName>
</protein>
<dbReference type="Gene3D" id="3.40.630.30">
    <property type="match status" value="1"/>
</dbReference>
<dbReference type="PANTHER" id="PTHR43792:SF5">
    <property type="entry name" value="RIBOSOMAL-PROTEIN-SERINE ACETYLTRANSFERASE"/>
    <property type="match status" value="1"/>
</dbReference>
<dbReference type="InterPro" id="IPR051531">
    <property type="entry name" value="N-acetyltransferase"/>
</dbReference>
<evidence type="ECO:0000313" key="2">
    <source>
        <dbReference type="EMBL" id="MDT2404229.1"/>
    </source>
</evidence>
<dbReference type="Proteomes" id="UP001260773">
    <property type="component" value="Unassembled WGS sequence"/>
</dbReference>
<gene>
    <name evidence="4" type="ORF">EK398_21565</name>
    <name evidence="2" type="ORF">P7D43_17820</name>
    <name evidence="3" type="ORF">P7D79_20455</name>
</gene>
<dbReference type="GO" id="GO:0016747">
    <property type="term" value="F:acyltransferase activity, transferring groups other than amino-acyl groups"/>
    <property type="evidence" value="ECO:0007669"/>
    <property type="project" value="InterPro"/>
</dbReference>
<dbReference type="Proteomes" id="UP000288388">
    <property type="component" value="Unassembled WGS sequence"/>
</dbReference>
<dbReference type="InterPro" id="IPR000182">
    <property type="entry name" value="GNAT_dom"/>
</dbReference>
<evidence type="ECO:0000313" key="7">
    <source>
        <dbReference type="Proteomes" id="UP001264335"/>
    </source>
</evidence>
<keyword evidence="4" id="KW-0808">Transferase</keyword>
<proteinExistence type="predicted"/>
<evidence type="ECO:0000313" key="5">
    <source>
        <dbReference type="Proteomes" id="UP000288388"/>
    </source>
</evidence>
<dbReference type="EMBL" id="JARPWH010000088">
    <property type="protein sequence ID" value="MDT2404229.1"/>
    <property type="molecule type" value="Genomic_DNA"/>
</dbReference>
<name>A0A2N8PS44_ENTAV</name>
<reference evidence="4 5" key="1">
    <citation type="submission" date="2018-12" db="EMBL/GenBank/DDBJ databases">
        <title>A novel vanA-carrying plasmid in a clinical isolate of Enterococcus avium.</title>
        <authorList>
            <person name="Bernasconi O.J."/>
            <person name="Luzzaro F."/>
            <person name="Endimiani A."/>
        </authorList>
    </citation>
    <scope>NUCLEOTIDE SEQUENCE [LARGE SCALE GENOMIC DNA]</scope>
    <source>
        <strain evidence="4 5">LC0559/18</strain>
    </source>
</reference>
<dbReference type="PANTHER" id="PTHR43792">
    <property type="entry name" value="GNAT FAMILY, PUTATIVE (AFU_ORTHOLOGUE AFUA_3G00765)-RELATED-RELATED"/>
    <property type="match status" value="1"/>
</dbReference>
<dbReference type="EMBL" id="JARPWY010000091">
    <property type="protein sequence ID" value="MDT2516596.1"/>
    <property type="molecule type" value="Genomic_DNA"/>
</dbReference>
<dbReference type="Proteomes" id="UP001264335">
    <property type="component" value="Unassembled WGS sequence"/>
</dbReference>
<feature type="domain" description="N-acetyltransferase" evidence="1">
    <location>
        <begin position="12"/>
        <end position="156"/>
    </location>
</feature>
<dbReference type="PROSITE" id="PS51186">
    <property type="entry name" value="GNAT"/>
    <property type="match status" value="1"/>
</dbReference>
<dbReference type="CDD" id="cd04301">
    <property type="entry name" value="NAT_SF"/>
    <property type="match status" value="1"/>
</dbReference>